<dbReference type="PANTHER" id="PTHR42953">
    <property type="entry name" value="HIGH-AFFINITY ZINC UPTAKE SYSTEM PROTEIN ZNUA-RELATED"/>
    <property type="match status" value="1"/>
</dbReference>
<proteinExistence type="inferred from homology"/>
<dbReference type="AlphaFoldDB" id="A0A9P2LM09"/>
<keyword evidence="3" id="KW-0732">Signal</keyword>
<dbReference type="PROSITE" id="PS51257">
    <property type="entry name" value="PROKAR_LIPOPROTEIN"/>
    <property type="match status" value="1"/>
</dbReference>
<accession>A0A9P2LM09</accession>
<protein>
    <submittedName>
        <fullName evidence="4">Solute binding protein</fullName>
    </submittedName>
</protein>
<evidence type="ECO:0000313" key="4">
    <source>
        <dbReference type="EMBL" id="EES92139.1"/>
    </source>
</evidence>
<organism evidence="4 5">
    <name type="scientific">Clostridium botulinum D str. 1873</name>
    <dbReference type="NCBI Taxonomy" id="592027"/>
    <lineage>
        <taxon>Bacteria</taxon>
        <taxon>Bacillati</taxon>
        <taxon>Bacillota</taxon>
        <taxon>Clostridia</taxon>
        <taxon>Eubacteriales</taxon>
        <taxon>Clostridiaceae</taxon>
        <taxon>Clostridium</taxon>
    </lineage>
</organism>
<dbReference type="InterPro" id="IPR006127">
    <property type="entry name" value="ZnuA-like"/>
</dbReference>
<dbReference type="RefSeq" id="WP_004443658.1">
    <property type="nucleotide sequence ID" value="NZ_ACSJ01000001.1"/>
</dbReference>
<dbReference type="Pfam" id="PF01297">
    <property type="entry name" value="ZnuA"/>
    <property type="match status" value="1"/>
</dbReference>
<evidence type="ECO:0000256" key="2">
    <source>
        <dbReference type="ARBA" id="ARBA00022448"/>
    </source>
</evidence>
<dbReference type="SUPFAM" id="SSF53807">
    <property type="entry name" value="Helical backbone' metal receptor"/>
    <property type="match status" value="1"/>
</dbReference>
<reference evidence="4 5" key="1">
    <citation type="submission" date="2009-10" db="EMBL/GenBank/DDBJ databases">
        <authorList>
            <person name="Shrivastava S."/>
            <person name="Brinkac L.B."/>
            <person name="Brown J.L."/>
            <person name="Bruce D.B."/>
            <person name="Detter C."/>
            <person name="Green L.D."/>
            <person name="Munk C.A."/>
            <person name="Rogers Y.C."/>
            <person name="Tapia R."/>
            <person name="Saunders E.S."/>
            <person name="Sims D.R."/>
            <person name="Smith L.A."/>
            <person name="Smith T.J."/>
            <person name="Sutton G."/>
            <person name="Brettin T."/>
        </authorList>
    </citation>
    <scope>NUCLEOTIDE SEQUENCE [LARGE SCALE GENOMIC DNA]</scope>
    <source>
        <strain evidence="5">D str. 1873</strain>
    </source>
</reference>
<evidence type="ECO:0000313" key="5">
    <source>
        <dbReference type="Proteomes" id="UP000006160"/>
    </source>
</evidence>
<dbReference type="EMBL" id="ACSJ01000001">
    <property type="protein sequence ID" value="EES92139.1"/>
    <property type="molecule type" value="Genomic_DNA"/>
</dbReference>
<dbReference type="GO" id="GO:0046872">
    <property type="term" value="F:metal ion binding"/>
    <property type="evidence" value="ECO:0007669"/>
    <property type="project" value="InterPro"/>
</dbReference>
<dbReference type="InterPro" id="IPR050492">
    <property type="entry name" value="Bact_metal-bind_prot9"/>
</dbReference>
<gene>
    <name evidence="4" type="ORF">CLG_B0347</name>
</gene>
<name>A0A9P2LM09_CLOBO</name>
<evidence type="ECO:0000256" key="3">
    <source>
        <dbReference type="ARBA" id="ARBA00022729"/>
    </source>
</evidence>
<keyword evidence="2" id="KW-0813">Transport</keyword>
<dbReference type="Gene3D" id="3.40.50.1980">
    <property type="entry name" value="Nitrogenase molybdenum iron protein domain"/>
    <property type="match status" value="2"/>
</dbReference>
<sequence length="296" mass="33266">MKPVLKKLFITTTFIVMLILTGCTKNSYSNKNNTTNDKLTVAVSIIPEETFVKSIAGDLVNVVTMIPPGQSPETFEPTPDLLERFSKSKLYFTMSVPAEVNSILPKTKDFNSNVKIIDLASEVRKTYKDREFAPGSRDPHIWLSPKRVKIMINVIKNNLCSLDPNNKDIYEKNAKTYINKLDDADKNIKASLKTLKTKSIIVYHPAFGYFADDYGLEMIALEEEGKESTPQDMQKIIDFGKSKGIKTIFYQAETDSKQATTSAKELGGKAEKLAPLDPNYIENLKKMSNTFKSILN</sequence>
<dbReference type="Proteomes" id="UP000006160">
    <property type="component" value="Unassembled WGS sequence"/>
</dbReference>
<evidence type="ECO:0000256" key="1">
    <source>
        <dbReference type="ARBA" id="ARBA00011028"/>
    </source>
</evidence>
<comment type="caution">
    <text evidence="4">The sequence shown here is derived from an EMBL/GenBank/DDBJ whole genome shotgun (WGS) entry which is preliminary data.</text>
</comment>
<dbReference type="PANTHER" id="PTHR42953:SF3">
    <property type="entry name" value="HIGH-AFFINITY ZINC UPTAKE SYSTEM PROTEIN ZNUA"/>
    <property type="match status" value="1"/>
</dbReference>
<comment type="similarity">
    <text evidence="1">Belongs to the bacterial solute-binding protein 9 family.</text>
</comment>
<dbReference type="GO" id="GO:0030001">
    <property type="term" value="P:metal ion transport"/>
    <property type="evidence" value="ECO:0007669"/>
    <property type="project" value="InterPro"/>
</dbReference>